<reference evidence="2 3" key="1">
    <citation type="submission" date="2009-02" db="EMBL/GenBank/DDBJ databases">
        <authorList>
            <person name="Fulton L."/>
            <person name="Clifton S."/>
            <person name="Fulton B."/>
            <person name="Xu J."/>
            <person name="Minx P."/>
            <person name="Pepin K.H."/>
            <person name="Johnson M."/>
            <person name="Bhonagiri V."/>
            <person name="Nash W.E."/>
            <person name="Mardis E.R."/>
            <person name="Wilson R.K."/>
        </authorList>
    </citation>
    <scope>NUCLEOTIDE SEQUENCE [LARGE SCALE GENOMIC DNA]</scope>
    <source>
        <strain evidence="2 3">DSM 16841</strain>
    </source>
</reference>
<evidence type="ECO:0000313" key="3">
    <source>
        <dbReference type="Proteomes" id="UP000003561"/>
    </source>
</evidence>
<proteinExistence type="predicted"/>
<dbReference type="AlphaFoldDB" id="C0FTG4"/>
<name>C0FTG4_9FIRM</name>
<reference evidence="2 3" key="2">
    <citation type="submission" date="2009-03" db="EMBL/GenBank/DDBJ databases">
        <title>Draft genome sequence of Roseburia inulinivorans (DSM 16841).</title>
        <authorList>
            <person name="Sudarsanam P."/>
            <person name="Ley R."/>
            <person name="Guruge J."/>
            <person name="Turnbaugh P.J."/>
            <person name="Mahowald M."/>
            <person name="Liep D."/>
            <person name="Gordon J."/>
        </authorList>
    </citation>
    <scope>NUCLEOTIDE SEQUENCE [LARGE SCALE GENOMIC DNA]</scope>
    <source>
        <strain evidence="2 3">DSM 16841</strain>
    </source>
</reference>
<evidence type="ECO:0000256" key="1">
    <source>
        <dbReference type="SAM" id="MobiDB-lite"/>
    </source>
</evidence>
<dbReference type="EMBL" id="ACFY01000086">
    <property type="protein sequence ID" value="EEG94123.1"/>
    <property type="molecule type" value="Genomic_DNA"/>
</dbReference>
<feature type="compositionally biased region" description="Basic and acidic residues" evidence="1">
    <location>
        <begin position="31"/>
        <end position="45"/>
    </location>
</feature>
<feature type="compositionally biased region" description="Basic and acidic residues" evidence="1">
    <location>
        <begin position="9"/>
        <end position="21"/>
    </location>
</feature>
<feature type="region of interest" description="Disordered" evidence="1">
    <location>
        <begin position="1"/>
        <end position="45"/>
    </location>
</feature>
<protein>
    <submittedName>
        <fullName evidence="2">Uncharacterized protein</fullName>
    </submittedName>
</protein>
<comment type="caution">
    <text evidence="2">The sequence shown here is derived from an EMBL/GenBank/DDBJ whole genome shotgun (WGS) entry which is preliminary data.</text>
</comment>
<accession>C0FTG4</accession>
<gene>
    <name evidence="2" type="ORF">ROSEINA2194_02035</name>
</gene>
<dbReference type="Proteomes" id="UP000003561">
    <property type="component" value="Unassembled WGS sequence"/>
</dbReference>
<organism evidence="2 3">
    <name type="scientific">Roseburia inulinivorans DSM 16841</name>
    <dbReference type="NCBI Taxonomy" id="622312"/>
    <lineage>
        <taxon>Bacteria</taxon>
        <taxon>Bacillati</taxon>
        <taxon>Bacillota</taxon>
        <taxon>Clostridia</taxon>
        <taxon>Lachnospirales</taxon>
        <taxon>Lachnospiraceae</taxon>
        <taxon>Roseburia</taxon>
    </lineage>
</organism>
<evidence type="ECO:0000313" key="2">
    <source>
        <dbReference type="EMBL" id="EEG94123.1"/>
    </source>
</evidence>
<sequence>MITKRKPGMKNESERKRKSEKGTGSQKKQQKISEKSGSEKAAQHDFYRGDRVIAYSCGSSFFYVKIKQN</sequence>